<comment type="caution">
    <text evidence="5">The sequence shown here is derived from an EMBL/GenBank/DDBJ whole genome shotgun (WGS) entry which is preliminary data.</text>
</comment>
<dbReference type="InterPro" id="IPR029066">
    <property type="entry name" value="PLP-binding_barrel"/>
</dbReference>
<organism evidence="5 6">
    <name type="scientific">Staphylococcus kloosii</name>
    <dbReference type="NCBI Taxonomy" id="29384"/>
    <lineage>
        <taxon>Bacteria</taxon>
        <taxon>Bacillati</taxon>
        <taxon>Bacillota</taxon>
        <taxon>Bacilli</taxon>
        <taxon>Bacillales</taxon>
        <taxon>Staphylococcaceae</taxon>
        <taxon>Staphylococcus</taxon>
    </lineage>
</organism>
<evidence type="ECO:0000313" key="5">
    <source>
        <dbReference type="EMBL" id="KYH13208.1"/>
    </source>
</evidence>
<dbReference type="InterPro" id="IPR000821">
    <property type="entry name" value="Ala_racemase"/>
</dbReference>
<comment type="cofactor">
    <cofactor evidence="1">
        <name>pyridoxal 5'-phosphate</name>
        <dbReference type="ChEBI" id="CHEBI:597326"/>
    </cofactor>
</comment>
<dbReference type="GO" id="GO:0005829">
    <property type="term" value="C:cytosol"/>
    <property type="evidence" value="ECO:0007669"/>
    <property type="project" value="TreeGrafter"/>
</dbReference>
<keyword evidence="3" id="KW-0413">Isomerase</keyword>
<dbReference type="RefSeq" id="WP_061853459.1">
    <property type="nucleotide sequence ID" value="NZ_LUGM01000002.1"/>
</dbReference>
<dbReference type="InterPro" id="IPR001608">
    <property type="entry name" value="Ala_racemase_N"/>
</dbReference>
<dbReference type="EMBL" id="LUGM01000002">
    <property type="protein sequence ID" value="KYH13208.1"/>
    <property type="molecule type" value="Genomic_DNA"/>
</dbReference>
<dbReference type="AlphaFoldDB" id="A0A151A1A4"/>
<accession>A0A151A1A4</accession>
<protein>
    <submittedName>
        <fullName evidence="5">Alanine racemase</fullName>
    </submittedName>
</protein>
<dbReference type="Pfam" id="PF01168">
    <property type="entry name" value="Ala_racemase_N"/>
    <property type="match status" value="1"/>
</dbReference>
<evidence type="ECO:0000256" key="3">
    <source>
        <dbReference type="ARBA" id="ARBA00023235"/>
    </source>
</evidence>
<sequence length="353" mass="40075">MVQLQINLSKIQYNAKVLMSILAEHDINFTPVIKCVAGDKKIIEVLKHIGLTHFAEARMDNVNKSLDEDVSFTIIRNVSQSELEDVVLKSKMSIQTEITTIRKINEIAKQHHKKHQILLMIDWKDAREGILTYDVIDYIQEIISMHHICLSGLAFNFMCFNAIPPNDNDVEMINQFVASIENEVGFRFKIISGGNSSMLPQMFYNNLGKINDLRIGETLFRGVDTTTDKPIATLFQDAITMEAEIVEIKPRVDISTGKNYLQAILDIGYLDTFVDEIVPINNNITVLGATSDHVMIDLQNCDHYQVGDSINFALGYRALAQSMYADNVPKHYVEDSGIQLMNEHFIEQQLNSY</sequence>
<gene>
    <name evidence="5" type="ORF">A0131_00070</name>
</gene>
<dbReference type="GO" id="GO:0030170">
    <property type="term" value="F:pyridoxal phosphate binding"/>
    <property type="evidence" value="ECO:0007669"/>
    <property type="project" value="TreeGrafter"/>
</dbReference>
<evidence type="ECO:0000259" key="4">
    <source>
        <dbReference type="Pfam" id="PF01168"/>
    </source>
</evidence>
<proteinExistence type="predicted"/>
<evidence type="ECO:0000256" key="1">
    <source>
        <dbReference type="ARBA" id="ARBA00001933"/>
    </source>
</evidence>
<dbReference type="SUPFAM" id="SSF51419">
    <property type="entry name" value="PLP-binding barrel"/>
    <property type="match status" value="1"/>
</dbReference>
<name>A0A151A1A4_9STAP</name>
<dbReference type="PANTHER" id="PTHR30511:SF3">
    <property type="entry name" value="LYSINE RACEMASE"/>
    <property type="match status" value="1"/>
</dbReference>
<dbReference type="Proteomes" id="UP000075418">
    <property type="component" value="Unassembled WGS sequence"/>
</dbReference>
<evidence type="ECO:0000313" key="6">
    <source>
        <dbReference type="Proteomes" id="UP000075418"/>
    </source>
</evidence>
<dbReference type="Gene3D" id="3.20.20.10">
    <property type="entry name" value="Alanine racemase"/>
    <property type="match status" value="1"/>
</dbReference>
<reference evidence="5 6" key="1">
    <citation type="submission" date="2016-02" db="EMBL/GenBank/DDBJ databases">
        <title>Draft genome sequence of hydrocarbon degrading Staphylococcus saprophyticus Strain CNV2, isolated from crude-oil contaminated soil from Noonmati Oil Refinery, Guwahati, Assam, India.</title>
        <authorList>
            <person name="Mukherjee A."/>
            <person name="Chettri B."/>
            <person name="Langpoklakpam J."/>
            <person name="Singh A.K."/>
            <person name="Chattopadhyay D.J."/>
        </authorList>
    </citation>
    <scope>NUCLEOTIDE SEQUENCE [LARGE SCALE GENOMIC DNA]</scope>
    <source>
        <strain evidence="5 6">CNV2</strain>
    </source>
</reference>
<dbReference type="GO" id="GO:0008784">
    <property type="term" value="F:alanine racemase activity"/>
    <property type="evidence" value="ECO:0007669"/>
    <property type="project" value="TreeGrafter"/>
</dbReference>
<dbReference type="PANTHER" id="PTHR30511">
    <property type="entry name" value="ALANINE RACEMASE"/>
    <property type="match status" value="1"/>
</dbReference>
<keyword evidence="2" id="KW-0663">Pyridoxal phosphate</keyword>
<feature type="domain" description="Alanine racemase N-terminal" evidence="4">
    <location>
        <begin position="6"/>
        <end position="220"/>
    </location>
</feature>
<evidence type="ECO:0000256" key="2">
    <source>
        <dbReference type="ARBA" id="ARBA00022898"/>
    </source>
</evidence>